<name>A0A087E7S6_9BIFI</name>
<dbReference type="InterPro" id="IPR036188">
    <property type="entry name" value="FAD/NAD-bd_sf"/>
</dbReference>
<dbReference type="NCBIfam" id="NF005549">
    <property type="entry name" value="PRK07208.1-5"/>
    <property type="match status" value="1"/>
</dbReference>
<dbReference type="GO" id="GO:0016491">
    <property type="term" value="F:oxidoreductase activity"/>
    <property type="evidence" value="ECO:0007669"/>
    <property type="project" value="InterPro"/>
</dbReference>
<dbReference type="RefSeq" id="WP_024463142.1">
    <property type="nucleotide sequence ID" value="NZ_CP062939.1"/>
</dbReference>
<dbReference type="GO" id="GO:0005829">
    <property type="term" value="C:cytosol"/>
    <property type="evidence" value="ECO:0007669"/>
    <property type="project" value="TreeGrafter"/>
</dbReference>
<dbReference type="InterPro" id="IPR002937">
    <property type="entry name" value="Amino_oxidase"/>
</dbReference>
<dbReference type="Proteomes" id="UP000029055">
    <property type="component" value="Unassembled WGS sequence"/>
</dbReference>
<dbReference type="Gene3D" id="3.50.50.60">
    <property type="entry name" value="FAD/NAD(P)-binding domain"/>
    <property type="match status" value="1"/>
</dbReference>
<organism evidence="2 3">
    <name type="scientific">Bifidobacterium subtile</name>
    <dbReference type="NCBI Taxonomy" id="77635"/>
    <lineage>
        <taxon>Bacteria</taxon>
        <taxon>Bacillati</taxon>
        <taxon>Actinomycetota</taxon>
        <taxon>Actinomycetes</taxon>
        <taxon>Bifidobacteriales</taxon>
        <taxon>Bifidobacteriaceae</taxon>
        <taxon>Bifidobacterium</taxon>
    </lineage>
</organism>
<protein>
    <submittedName>
        <fullName evidence="2">Flavin containing amine oxidoreductase</fullName>
    </submittedName>
</protein>
<evidence type="ECO:0000313" key="2">
    <source>
        <dbReference type="EMBL" id="KFJ03827.1"/>
    </source>
</evidence>
<dbReference type="NCBIfam" id="NF005546">
    <property type="entry name" value="PRK07208.1-2"/>
    <property type="match status" value="1"/>
</dbReference>
<comment type="caution">
    <text evidence="2">The sequence shown here is derived from an EMBL/GenBank/DDBJ whole genome shotgun (WGS) entry which is preliminary data.</text>
</comment>
<dbReference type="STRING" id="77635.BISU_0303"/>
<evidence type="ECO:0000313" key="3">
    <source>
        <dbReference type="Proteomes" id="UP000029055"/>
    </source>
</evidence>
<dbReference type="SUPFAM" id="SSF51971">
    <property type="entry name" value="Nucleotide-binding domain"/>
    <property type="match status" value="1"/>
</dbReference>
<gene>
    <name evidence="2" type="ORF">BISU_0303</name>
</gene>
<dbReference type="PANTHER" id="PTHR21197:SF0">
    <property type="entry name" value="UDP-GALACTOPYRANOSE MUTASE"/>
    <property type="match status" value="1"/>
</dbReference>
<dbReference type="GO" id="GO:0008767">
    <property type="term" value="F:UDP-galactopyranose mutase activity"/>
    <property type="evidence" value="ECO:0007669"/>
    <property type="project" value="TreeGrafter"/>
</dbReference>
<dbReference type="AlphaFoldDB" id="A0A087E7S6"/>
<dbReference type="eggNOG" id="COG1232">
    <property type="taxonomic scope" value="Bacteria"/>
</dbReference>
<keyword evidence="3" id="KW-1185">Reference proteome</keyword>
<dbReference type="Pfam" id="PF01593">
    <property type="entry name" value="Amino_oxidase"/>
    <property type="match status" value="1"/>
</dbReference>
<dbReference type="PANTHER" id="PTHR21197">
    <property type="entry name" value="UDP-GALACTOPYRANOSE MUTASE"/>
    <property type="match status" value="1"/>
</dbReference>
<reference evidence="2 3" key="1">
    <citation type="submission" date="2014-03" db="EMBL/GenBank/DDBJ databases">
        <title>Genomics of Bifidobacteria.</title>
        <authorList>
            <person name="Ventura M."/>
            <person name="Milani C."/>
            <person name="Lugli G.A."/>
        </authorList>
    </citation>
    <scope>NUCLEOTIDE SEQUENCE [LARGE SCALE GENOMIC DNA]</scope>
    <source>
        <strain evidence="2 3">LMG 11597</strain>
    </source>
</reference>
<accession>A0A087E7S6</accession>
<proteinExistence type="predicted"/>
<dbReference type="EMBL" id="JGZR01000006">
    <property type="protein sequence ID" value="KFJ03827.1"/>
    <property type="molecule type" value="Genomic_DNA"/>
</dbReference>
<feature type="domain" description="Amine oxidase" evidence="1">
    <location>
        <begin position="15"/>
        <end position="313"/>
    </location>
</feature>
<dbReference type="GO" id="GO:0050660">
    <property type="term" value="F:flavin adenine dinucleotide binding"/>
    <property type="evidence" value="ECO:0007669"/>
    <property type="project" value="TreeGrafter"/>
</dbReference>
<dbReference type="OrthoDB" id="337830at2"/>
<evidence type="ECO:0000259" key="1">
    <source>
        <dbReference type="Pfam" id="PF01593"/>
    </source>
</evidence>
<sequence length="546" mass="61790">MTQKESIVIIGGGPAGLTAAWEFVKDGGAEHYDVTVLEATKEFGGISRTVKHNGNRMDIGGHRFFSKDDRIMDWWKNILPLQGAPSYDDKKLGRHHDLEPGGPDPELTDKVMLKRHRVSRIFWNHHFLDYPISLTPGLLKALGFKLTMEVGFSYLHSMFRKLPEDNLENFYINRFGRKLYSMFFEGYTAKVWGRPPKEISSDWGAQRVKGLDVVAVLKNAVLKMLPKKRDSSQVETSLIEEFWYPKLGPGQLWETVESQCVENGAKVITDARVSEIRQQNGKIASVVYVDSKGKSTELKADQFISSMPVKDLVNALAEAPADGAVAKKAAEAAEADAKAVPADMIHVANGLPYRDFVTIGLLVKHLRIQNTTDIPTLGDPQIVPDCWIYVQDPGYKVGRVQIFNNWSPYLVKDVDDTVWVGLEYFCQEGDNFWNMSDEEATKFAIKELTRMRLINGPTDVLDSHRERVQKAYPAYFDTYEHMPELVEYLDSFGNLYCVGRNGQHRYNNQDHSMASAIEAVGNIQTGKTSKRNVWSVNTEKSYHEKK</sequence>